<organism evidence="7 8">
    <name type="scientific">Ricinus communis</name>
    <name type="common">Castor bean</name>
    <dbReference type="NCBI Taxonomy" id="3988"/>
    <lineage>
        <taxon>Eukaryota</taxon>
        <taxon>Viridiplantae</taxon>
        <taxon>Streptophyta</taxon>
        <taxon>Embryophyta</taxon>
        <taxon>Tracheophyta</taxon>
        <taxon>Spermatophyta</taxon>
        <taxon>Magnoliopsida</taxon>
        <taxon>eudicotyledons</taxon>
        <taxon>Gunneridae</taxon>
        <taxon>Pentapetalae</taxon>
        <taxon>rosids</taxon>
        <taxon>fabids</taxon>
        <taxon>Malpighiales</taxon>
        <taxon>Euphorbiaceae</taxon>
        <taxon>Acalyphoideae</taxon>
        <taxon>Acalypheae</taxon>
        <taxon>Ricinus</taxon>
    </lineage>
</organism>
<dbReference type="InterPro" id="IPR027417">
    <property type="entry name" value="P-loop_NTPase"/>
</dbReference>
<keyword evidence="2 5" id="KW-0812">Transmembrane</keyword>
<feature type="transmembrane region" description="Helical" evidence="5">
    <location>
        <begin position="186"/>
        <end position="205"/>
    </location>
</feature>
<dbReference type="Proteomes" id="UP000008311">
    <property type="component" value="Unassembled WGS sequence"/>
</dbReference>
<dbReference type="PANTHER" id="PTHR48040">
    <property type="entry name" value="PLEIOTROPIC DRUG RESISTANCE PROTEIN 1-LIKE ISOFORM X1"/>
    <property type="match status" value="1"/>
</dbReference>
<gene>
    <name evidence="7" type="ORF">RCOM_1003420</name>
</gene>
<evidence type="ECO:0000259" key="6">
    <source>
        <dbReference type="Pfam" id="PF01061"/>
    </source>
</evidence>
<evidence type="ECO:0000313" key="7">
    <source>
        <dbReference type="EMBL" id="EEF43176.1"/>
    </source>
</evidence>
<feature type="domain" description="ABC-2 type transporter transmembrane" evidence="6">
    <location>
        <begin position="167"/>
        <end position="274"/>
    </location>
</feature>
<dbReference type="EMBL" id="EQ973835">
    <property type="protein sequence ID" value="EEF43176.1"/>
    <property type="molecule type" value="Genomic_DNA"/>
</dbReference>
<keyword evidence="7" id="KW-0067">ATP-binding</keyword>
<dbReference type="InterPro" id="IPR013525">
    <property type="entry name" value="ABC2_TM"/>
</dbReference>
<evidence type="ECO:0000313" key="8">
    <source>
        <dbReference type="Proteomes" id="UP000008311"/>
    </source>
</evidence>
<keyword evidence="8" id="KW-1185">Reference proteome</keyword>
<dbReference type="AlphaFoldDB" id="B9RZZ3"/>
<name>B9RZZ3_RICCO</name>
<evidence type="ECO:0000256" key="2">
    <source>
        <dbReference type="ARBA" id="ARBA00022692"/>
    </source>
</evidence>
<keyword evidence="4 5" id="KW-0472">Membrane</keyword>
<keyword evidence="7" id="KW-0547">Nucleotide-binding</keyword>
<dbReference type="GO" id="GO:0016020">
    <property type="term" value="C:membrane"/>
    <property type="evidence" value="ECO:0007669"/>
    <property type="project" value="UniProtKB-SubCell"/>
</dbReference>
<comment type="subcellular location">
    <subcellularLocation>
        <location evidence="1">Membrane</location>
        <topology evidence="1">Multi-pass membrane protein</topology>
    </subcellularLocation>
</comment>
<keyword evidence="3 5" id="KW-1133">Transmembrane helix</keyword>
<sequence>MQRFVEEVIEAIELEDIRDSLVGIPGQSGLSTEKRKGLTIVVELVSNPSIIFMDEPTSGLDARESAIVLRAEKNVVATGRTIVCTILQPSIDVFEAFDELILVKGEDRLFILECLVTIQSIPGVSKIKNNYNPATWMLEVTSAAMEEKLGLDFGRIYKGSPEYHWVQFMACLWKQRLSYWRSPEYNVVRFIFMIVASLIFAIVSWQKGQKIGTEQDLINILGSTYIAVIFLGINNCSTVLPYVATERTVLYREKFAGVYSAWAYSFAQVTIEFLT</sequence>
<dbReference type="Gene3D" id="3.40.50.300">
    <property type="entry name" value="P-loop containing nucleotide triphosphate hydrolases"/>
    <property type="match status" value="1"/>
</dbReference>
<dbReference type="PANTHER" id="PTHR48040:SF18">
    <property type="entry name" value="PLEIOTROPIC DRUG RESISTANCE PROTEIN 3-LIKE ISOFORM X1"/>
    <property type="match status" value="1"/>
</dbReference>
<dbReference type="InParanoid" id="B9RZZ3"/>
<dbReference type="SUPFAM" id="SSF52540">
    <property type="entry name" value="P-loop containing nucleoside triphosphate hydrolases"/>
    <property type="match status" value="1"/>
</dbReference>
<evidence type="ECO:0000256" key="4">
    <source>
        <dbReference type="ARBA" id="ARBA00023136"/>
    </source>
</evidence>
<evidence type="ECO:0000256" key="1">
    <source>
        <dbReference type="ARBA" id="ARBA00004141"/>
    </source>
</evidence>
<evidence type="ECO:0000256" key="3">
    <source>
        <dbReference type="ARBA" id="ARBA00022989"/>
    </source>
</evidence>
<reference evidence="8" key="1">
    <citation type="journal article" date="2010" name="Nat. Biotechnol.">
        <title>Draft genome sequence of the oilseed species Ricinus communis.</title>
        <authorList>
            <person name="Chan A.P."/>
            <person name="Crabtree J."/>
            <person name="Zhao Q."/>
            <person name="Lorenzi H."/>
            <person name="Orvis J."/>
            <person name="Puiu D."/>
            <person name="Melake-Berhan A."/>
            <person name="Jones K.M."/>
            <person name="Redman J."/>
            <person name="Chen G."/>
            <person name="Cahoon E.B."/>
            <person name="Gedil M."/>
            <person name="Stanke M."/>
            <person name="Haas B.J."/>
            <person name="Wortman J.R."/>
            <person name="Fraser-Liggett C.M."/>
            <person name="Ravel J."/>
            <person name="Rabinowicz P.D."/>
        </authorList>
    </citation>
    <scope>NUCLEOTIDE SEQUENCE [LARGE SCALE GENOMIC DNA]</scope>
    <source>
        <strain evidence="8">cv. Hale</strain>
    </source>
</reference>
<dbReference type="Pfam" id="PF01061">
    <property type="entry name" value="ABC2_membrane"/>
    <property type="match status" value="1"/>
</dbReference>
<protein>
    <submittedName>
        <fullName evidence="7">ATP-binding cassette transporter, putative</fullName>
    </submittedName>
</protein>
<accession>B9RZZ3</accession>
<dbReference type="eggNOG" id="KOG0065">
    <property type="taxonomic scope" value="Eukaryota"/>
</dbReference>
<dbReference type="GO" id="GO:0005524">
    <property type="term" value="F:ATP binding"/>
    <property type="evidence" value="ECO:0007669"/>
    <property type="project" value="UniProtKB-KW"/>
</dbReference>
<evidence type="ECO:0000256" key="5">
    <source>
        <dbReference type="SAM" id="Phobius"/>
    </source>
</evidence>
<dbReference type="GO" id="GO:0140359">
    <property type="term" value="F:ABC-type transporter activity"/>
    <property type="evidence" value="ECO:0007669"/>
    <property type="project" value="InterPro"/>
</dbReference>
<proteinExistence type="predicted"/>
<feature type="transmembrane region" description="Helical" evidence="5">
    <location>
        <begin position="225"/>
        <end position="244"/>
    </location>
</feature>